<dbReference type="AlphaFoldDB" id="A0A5J4UI79"/>
<sequence>FKYFPAPFLALDDPSPPCFRNAENGTLVTLKTQYADTKNCLFLVNIPQQFDQHTKQIPAIAERTESELFCC</sequence>
<evidence type="ECO:0000313" key="1">
    <source>
        <dbReference type="EMBL" id="KAA6369884.1"/>
    </source>
</evidence>
<accession>A0A5J4UI79</accession>
<dbReference type="Proteomes" id="UP000324800">
    <property type="component" value="Unassembled WGS sequence"/>
</dbReference>
<gene>
    <name evidence="1" type="ORF">EZS28_034589</name>
</gene>
<organism evidence="1 2">
    <name type="scientific">Streblomastix strix</name>
    <dbReference type="NCBI Taxonomy" id="222440"/>
    <lineage>
        <taxon>Eukaryota</taxon>
        <taxon>Metamonada</taxon>
        <taxon>Preaxostyla</taxon>
        <taxon>Oxymonadida</taxon>
        <taxon>Streblomastigidae</taxon>
        <taxon>Streblomastix</taxon>
    </lineage>
</organism>
<proteinExistence type="predicted"/>
<dbReference type="EMBL" id="SNRW01015927">
    <property type="protein sequence ID" value="KAA6369884.1"/>
    <property type="molecule type" value="Genomic_DNA"/>
</dbReference>
<feature type="non-terminal residue" evidence="1">
    <location>
        <position position="1"/>
    </location>
</feature>
<comment type="caution">
    <text evidence="1">The sequence shown here is derived from an EMBL/GenBank/DDBJ whole genome shotgun (WGS) entry which is preliminary data.</text>
</comment>
<name>A0A5J4UI79_9EUKA</name>
<protein>
    <submittedName>
        <fullName evidence="1">Uncharacterized protein</fullName>
    </submittedName>
</protein>
<reference evidence="1 2" key="1">
    <citation type="submission" date="2019-03" db="EMBL/GenBank/DDBJ databases">
        <title>Single cell metagenomics reveals metabolic interactions within the superorganism composed of flagellate Streblomastix strix and complex community of Bacteroidetes bacteria on its surface.</title>
        <authorList>
            <person name="Treitli S.C."/>
            <person name="Kolisko M."/>
            <person name="Husnik F."/>
            <person name="Keeling P."/>
            <person name="Hampl V."/>
        </authorList>
    </citation>
    <scope>NUCLEOTIDE SEQUENCE [LARGE SCALE GENOMIC DNA]</scope>
    <source>
        <strain evidence="1">ST1C</strain>
    </source>
</reference>
<evidence type="ECO:0000313" key="2">
    <source>
        <dbReference type="Proteomes" id="UP000324800"/>
    </source>
</evidence>